<dbReference type="InterPro" id="IPR036259">
    <property type="entry name" value="MFS_trans_sf"/>
</dbReference>
<dbReference type="PANTHER" id="PTHR42718:SF47">
    <property type="entry name" value="METHYL VIOLOGEN RESISTANCE PROTEIN SMVA"/>
    <property type="match status" value="1"/>
</dbReference>
<evidence type="ECO:0000256" key="7">
    <source>
        <dbReference type="SAM" id="Phobius"/>
    </source>
</evidence>
<dbReference type="InterPro" id="IPR011701">
    <property type="entry name" value="MFS"/>
</dbReference>
<evidence type="ECO:0000256" key="1">
    <source>
        <dbReference type="ARBA" id="ARBA00004651"/>
    </source>
</evidence>
<reference evidence="9 10" key="1">
    <citation type="submission" date="2020-07" db="EMBL/GenBank/DDBJ databases">
        <title>Sequencing the genomes of 1000 actinobacteria strains.</title>
        <authorList>
            <person name="Klenk H.-P."/>
        </authorList>
    </citation>
    <scope>NUCLEOTIDE SEQUENCE [LARGE SCALE GENOMIC DNA]</scope>
    <source>
        <strain evidence="9 10">DSM 15475</strain>
    </source>
</reference>
<sequence>MTDDSLHSSVRATAREWAGLVLLALPMMALATDLTVLFFALPTISADLEPSATQSLWITHVYGFLIAGFLVTAGRVADRVGPRRVLLLGSAAFAGLSVVAAFSTSAEMLIAARAALGIAGASLMPSLFALLRTMFQEETQRRTAIAIMFSTFTIGGAVGPLLGGVLLESFPWGSVFLINVPPIVLLLLGGLKLLPERTERNRSRIDMLSVALSVAGMLAIIFGFQELAALQETGDGVAWPYLLSIGLGAGVMTLFVLRQRRLAEPLFDLALLRSRGVAVALGVLLMMGVSVTGMFYLFTQHLQWVGGLSPLHGAFWTLPYIGLNIVGAMLAPRAAQRFSAGAVTLFGLLIAAGGACGLALTTGLGSSVAAMAVGIAVVGMGQGAAGALIVDLIISSAPEEKTGSAASAQEIGGELGSALGIAAGGVVALLAYQVGMADVDVPGAPRSVVETARHSVHEGVSAAQHLTVGGGQLLEQVRDAFSLGQVVYAGLGAAVLMTSAILLLVSRRARRGSVTEAAAPSDSR</sequence>
<evidence type="ECO:0000256" key="2">
    <source>
        <dbReference type="ARBA" id="ARBA00022448"/>
    </source>
</evidence>
<feature type="transmembrane region" description="Helical" evidence="7">
    <location>
        <begin position="486"/>
        <end position="505"/>
    </location>
</feature>
<dbReference type="InterPro" id="IPR020846">
    <property type="entry name" value="MFS_dom"/>
</dbReference>
<comment type="subcellular location">
    <subcellularLocation>
        <location evidence="1">Cell membrane</location>
        <topology evidence="1">Multi-pass membrane protein</topology>
    </subcellularLocation>
</comment>
<keyword evidence="10" id="KW-1185">Reference proteome</keyword>
<feature type="transmembrane region" description="Helical" evidence="7">
    <location>
        <begin position="368"/>
        <end position="394"/>
    </location>
</feature>
<dbReference type="PROSITE" id="PS50850">
    <property type="entry name" value="MFS"/>
    <property type="match status" value="1"/>
</dbReference>
<feature type="domain" description="Major facilitator superfamily (MFS) profile" evidence="8">
    <location>
        <begin position="19"/>
        <end position="510"/>
    </location>
</feature>
<evidence type="ECO:0000256" key="5">
    <source>
        <dbReference type="ARBA" id="ARBA00022989"/>
    </source>
</evidence>
<name>A0A7Z0K941_9MICC</name>
<evidence type="ECO:0000256" key="6">
    <source>
        <dbReference type="ARBA" id="ARBA00023136"/>
    </source>
</evidence>
<feature type="transmembrane region" description="Helical" evidence="7">
    <location>
        <begin position="277"/>
        <end position="299"/>
    </location>
</feature>
<feature type="transmembrane region" description="Helical" evidence="7">
    <location>
        <begin position="311"/>
        <end position="331"/>
    </location>
</feature>
<organism evidence="9 10">
    <name type="scientific">Nesterenkonia xinjiangensis</name>
    <dbReference type="NCBI Taxonomy" id="225327"/>
    <lineage>
        <taxon>Bacteria</taxon>
        <taxon>Bacillati</taxon>
        <taxon>Actinomycetota</taxon>
        <taxon>Actinomycetes</taxon>
        <taxon>Micrococcales</taxon>
        <taxon>Micrococcaceae</taxon>
        <taxon>Nesterenkonia</taxon>
    </lineage>
</organism>
<dbReference type="Gene3D" id="1.20.1720.10">
    <property type="entry name" value="Multidrug resistance protein D"/>
    <property type="match status" value="1"/>
</dbReference>
<evidence type="ECO:0000259" key="8">
    <source>
        <dbReference type="PROSITE" id="PS50850"/>
    </source>
</evidence>
<keyword evidence="6 7" id="KW-0472">Membrane</keyword>
<evidence type="ECO:0000256" key="4">
    <source>
        <dbReference type="ARBA" id="ARBA00022692"/>
    </source>
</evidence>
<dbReference type="Pfam" id="PF07690">
    <property type="entry name" value="MFS_1"/>
    <property type="match status" value="1"/>
</dbReference>
<keyword evidence="2" id="KW-0813">Transport</keyword>
<evidence type="ECO:0000256" key="3">
    <source>
        <dbReference type="ARBA" id="ARBA00022475"/>
    </source>
</evidence>
<protein>
    <submittedName>
        <fullName evidence="9">DHA2 family multidrug resistance protein-like MFS transporter</fullName>
    </submittedName>
</protein>
<dbReference type="PANTHER" id="PTHR42718">
    <property type="entry name" value="MAJOR FACILITATOR SUPERFAMILY MULTIDRUG TRANSPORTER MFSC"/>
    <property type="match status" value="1"/>
</dbReference>
<feature type="transmembrane region" description="Helical" evidence="7">
    <location>
        <begin position="110"/>
        <end position="131"/>
    </location>
</feature>
<feature type="transmembrane region" description="Helical" evidence="7">
    <location>
        <begin position="172"/>
        <end position="193"/>
    </location>
</feature>
<dbReference type="EMBL" id="JACCFY010000001">
    <property type="protein sequence ID" value="NYJ78349.1"/>
    <property type="molecule type" value="Genomic_DNA"/>
</dbReference>
<keyword evidence="3" id="KW-1003">Cell membrane</keyword>
<feature type="transmembrane region" description="Helical" evidence="7">
    <location>
        <begin position="205"/>
        <end position="225"/>
    </location>
</feature>
<evidence type="ECO:0000313" key="9">
    <source>
        <dbReference type="EMBL" id="NYJ78349.1"/>
    </source>
</evidence>
<dbReference type="RefSeq" id="WP_218881908.1">
    <property type="nucleotide sequence ID" value="NZ_BAAALL010000011.1"/>
</dbReference>
<feature type="transmembrane region" description="Helical" evidence="7">
    <location>
        <begin position="56"/>
        <end position="73"/>
    </location>
</feature>
<keyword evidence="4 7" id="KW-0812">Transmembrane</keyword>
<dbReference type="Proteomes" id="UP000535437">
    <property type="component" value="Unassembled WGS sequence"/>
</dbReference>
<comment type="caution">
    <text evidence="9">The sequence shown here is derived from an EMBL/GenBank/DDBJ whole genome shotgun (WGS) entry which is preliminary data.</text>
</comment>
<feature type="transmembrane region" description="Helical" evidence="7">
    <location>
        <begin position="415"/>
        <end position="435"/>
    </location>
</feature>
<gene>
    <name evidence="9" type="ORF">HNR09_001760</name>
</gene>
<feature type="transmembrane region" description="Helical" evidence="7">
    <location>
        <begin position="338"/>
        <end position="362"/>
    </location>
</feature>
<dbReference type="GO" id="GO:0022857">
    <property type="term" value="F:transmembrane transporter activity"/>
    <property type="evidence" value="ECO:0007669"/>
    <property type="project" value="InterPro"/>
</dbReference>
<dbReference type="GO" id="GO:0005886">
    <property type="term" value="C:plasma membrane"/>
    <property type="evidence" value="ECO:0007669"/>
    <property type="project" value="UniProtKB-SubCell"/>
</dbReference>
<dbReference type="AlphaFoldDB" id="A0A7Z0K941"/>
<feature type="transmembrane region" description="Helical" evidence="7">
    <location>
        <begin position="20"/>
        <end position="44"/>
    </location>
</feature>
<evidence type="ECO:0000313" key="10">
    <source>
        <dbReference type="Proteomes" id="UP000535437"/>
    </source>
</evidence>
<feature type="transmembrane region" description="Helical" evidence="7">
    <location>
        <begin position="237"/>
        <end position="257"/>
    </location>
</feature>
<proteinExistence type="predicted"/>
<dbReference type="Gene3D" id="1.20.1250.20">
    <property type="entry name" value="MFS general substrate transporter like domains"/>
    <property type="match status" value="1"/>
</dbReference>
<feature type="transmembrane region" description="Helical" evidence="7">
    <location>
        <begin position="85"/>
        <end position="104"/>
    </location>
</feature>
<accession>A0A7Z0K941</accession>
<dbReference type="SUPFAM" id="SSF103473">
    <property type="entry name" value="MFS general substrate transporter"/>
    <property type="match status" value="1"/>
</dbReference>
<feature type="transmembrane region" description="Helical" evidence="7">
    <location>
        <begin position="143"/>
        <end position="166"/>
    </location>
</feature>
<keyword evidence="5 7" id="KW-1133">Transmembrane helix</keyword>
<dbReference type="CDD" id="cd17321">
    <property type="entry name" value="MFS_MMR_MDR_like"/>
    <property type="match status" value="1"/>
</dbReference>